<dbReference type="FunCoup" id="A0A165DQ87">
    <property type="interactions" value="459"/>
</dbReference>
<evidence type="ECO:0000256" key="3">
    <source>
        <dbReference type="ARBA" id="ARBA00022448"/>
    </source>
</evidence>
<dbReference type="GO" id="GO:0015031">
    <property type="term" value="P:protein transport"/>
    <property type="evidence" value="ECO:0007669"/>
    <property type="project" value="UniProtKB-KW"/>
</dbReference>
<evidence type="ECO:0000256" key="1">
    <source>
        <dbReference type="ARBA" id="ARBA00004601"/>
    </source>
</evidence>
<comment type="subcellular location">
    <subcellularLocation>
        <location evidence="1">Golgi apparatus</location>
        <location evidence="1">trans-Golgi network</location>
    </subcellularLocation>
</comment>
<accession>A0A165DQ87</accession>
<evidence type="ECO:0000256" key="5">
    <source>
        <dbReference type="ARBA" id="ARBA00023034"/>
    </source>
</evidence>
<dbReference type="OrthoDB" id="19482at2759"/>
<evidence type="ECO:0000259" key="7">
    <source>
        <dbReference type="Pfam" id="PF20655"/>
    </source>
</evidence>
<dbReference type="GO" id="GO:0005829">
    <property type="term" value="C:cytosol"/>
    <property type="evidence" value="ECO:0007669"/>
    <property type="project" value="GOC"/>
</dbReference>
<dbReference type="Pfam" id="PF04129">
    <property type="entry name" value="Vps52_CC"/>
    <property type="match status" value="1"/>
</dbReference>
<dbReference type="PANTHER" id="PTHR14190:SF7">
    <property type="entry name" value="VACUOLAR PROTEIN SORTING-ASSOCIATED PROTEIN 52 HOMOLOG"/>
    <property type="match status" value="1"/>
</dbReference>
<keyword evidence="5" id="KW-0333">Golgi apparatus</keyword>
<dbReference type="InParanoid" id="A0A165DQ87"/>
<reference evidence="8 9" key="1">
    <citation type="journal article" date="2016" name="Mol. Biol. Evol.">
        <title>Comparative Genomics of Early-Diverging Mushroom-Forming Fungi Provides Insights into the Origins of Lignocellulose Decay Capabilities.</title>
        <authorList>
            <person name="Nagy L.G."/>
            <person name="Riley R."/>
            <person name="Tritt A."/>
            <person name="Adam C."/>
            <person name="Daum C."/>
            <person name="Floudas D."/>
            <person name="Sun H."/>
            <person name="Yadav J.S."/>
            <person name="Pangilinan J."/>
            <person name="Larsson K.H."/>
            <person name="Matsuura K."/>
            <person name="Barry K."/>
            <person name="Labutti K."/>
            <person name="Kuo R."/>
            <person name="Ohm R.A."/>
            <person name="Bhattacharya S.S."/>
            <person name="Shirouzu T."/>
            <person name="Yoshinaga Y."/>
            <person name="Martin F.M."/>
            <person name="Grigoriev I.V."/>
            <person name="Hibbett D.S."/>
        </authorList>
    </citation>
    <scope>NUCLEOTIDE SEQUENCE [LARGE SCALE GENOMIC DNA]</scope>
    <source>
        <strain evidence="8 9">HHB12733</strain>
    </source>
</reference>
<dbReference type="AlphaFoldDB" id="A0A165DQ87"/>
<name>A0A165DQ87_9BASI</name>
<sequence length="569" mass="64308">MMEVSENNPDDAFFIGKTKEYLELHEQVETSTNLLGELETFLSTFQTDLSAVSGQISDLQSRSREFDAKLKGRRKIERPLSLLLADLAIPPELALLILDNNVNEAWISGIEELEVKLDTIQQRTRVKAAKDLSEVAEGLRIVAATKIRLFFLGLMQPIRATVSTNMQIIQTSVLLKYRSLVGFLQRRAPKVATEVQRAYIGAARSYYETAFRRYARSLGYILARDPPKSQLITTSPSDASKADEQGYDWSRLDYAQIEGPPVTLAYMADDKTYKQPVEALFRSLMLVLMDNATAEYNFINSFFNPAAAPMTMTGAPLMSPTFDDRRTDIGSVLELPMSPVRTRPLLSMEEQQAAENETKKALDLVWKQVMETALEYCKTMLISCWQPTPPEIIPLLTMMRLNENVLVEIQKRACTPFESFVVELRLSMWPIFQKEMNTQIESLKKLLEGASGGLLTKSTLKDSVVERVSRAYGTLFAAFISLSEPSEEAMLFSNLGRMRPEIAQIIITHGNKIKDSRQQAVYLSMAYENVLHSAMSGPFSNTHPKAQAEMSFWREKEENARKRIMLRSG</sequence>
<evidence type="ECO:0000256" key="2">
    <source>
        <dbReference type="ARBA" id="ARBA00008180"/>
    </source>
</evidence>
<dbReference type="Pfam" id="PF20655">
    <property type="entry name" value="Vps52_C"/>
    <property type="match status" value="2"/>
</dbReference>
<dbReference type="GO" id="GO:0000938">
    <property type="term" value="C:GARP complex"/>
    <property type="evidence" value="ECO:0007669"/>
    <property type="project" value="TreeGrafter"/>
</dbReference>
<dbReference type="GO" id="GO:0006896">
    <property type="term" value="P:Golgi to vacuole transport"/>
    <property type="evidence" value="ECO:0007669"/>
    <property type="project" value="TreeGrafter"/>
</dbReference>
<evidence type="ECO:0000259" key="6">
    <source>
        <dbReference type="Pfam" id="PF04129"/>
    </source>
</evidence>
<organism evidence="8 9">
    <name type="scientific">Calocera cornea HHB12733</name>
    <dbReference type="NCBI Taxonomy" id="1353952"/>
    <lineage>
        <taxon>Eukaryota</taxon>
        <taxon>Fungi</taxon>
        <taxon>Dikarya</taxon>
        <taxon>Basidiomycota</taxon>
        <taxon>Agaricomycotina</taxon>
        <taxon>Dacrymycetes</taxon>
        <taxon>Dacrymycetales</taxon>
        <taxon>Dacrymycetaceae</taxon>
        <taxon>Calocera</taxon>
    </lineage>
</organism>
<dbReference type="PANTHER" id="PTHR14190">
    <property type="entry name" value="SUPPRESSOR OF ACTIN MUTATIONS 2/VACUOLAR PROTEIN SORTING 52"/>
    <property type="match status" value="1"/>
</dbReference>
<evidence type="ECO:0000313" key="9">
    <source>
        <dbReference type="Proteomes" id="UP000076842"/>
    </source>
</evidence>
<feature type="domain" description="Vps52 C-terminal" evidence="7">
    <location>
        <begin position="363"/>
        <end position="534"/>
    </location>
</feature>
<feature type="domain" description="Vps52 C-terminal" evidence="7">
    <location>
        <begin position="259"/>
        <end position="332"/>
    </location>
</feature>
<keyword evidence="9" id="KW-1185">Reference proteome</keyword>
<dbReference type="InterPro" id="IPR048361">
    <property type="entry name" value="Vps52_C"/>
</dbReference>
<feature type="domain" description="Vps52 coiled-coil" evidence="6">
    <location>
        <begin position="21"/>
        <end position="184"/>
    </location>
</feature>
<evidence type="ECO:0000313" key="8">
    <source>
        <dbReference type="EMBL" id="KZT53296.1"/>
    </source>
</evidence>
<dbReference type="InterPro" id="IPR007258">
    <property type="entry name" value="Vps52"/>
</dbReference>
<evidence type="ECO:0000256" key="4">
    <source>
        <dbReference type="ARBA" id="ARBA00022927"/>
    </source>
</evidence>
<dbReference type="EMBL" id="KV424041">
    <property type="protein sequence ID" value="KZT53296.1"/>
    <property type="molecule type" value="Genomic_DNA"/>
</dbReference>
<dbReference type="InterPro" id="IPR048319">
    <property type="entry name" value="Vps52_CC"/>
</dbReference>
<gene>
    <name evidence="8" type="ORF">CALCODRAFT_55093</name>
</gene>
<dbReference type="GO" id="GO:0042147">
    <property type="term" value="P:retrograde transport, endosome to Golgi"/>
    <property type="evidence" value="ECO:0007669"/>
    <property type="project" value="TreeGrafter"/>
</dbReference>
<dbReference type="GO" id="GO:0019905">
    <property type="term" value="F:syntaxin binding"/>
    <property type="evidence" value="ECO:0007669"/>
    <property type="project" value="TreeGrafter"/>
</dbReference>
<keyword evidence="4" id="KW-0653">Protein transport</keyword>
<keyword evidence="3" id="KW-0813">Transport</keyword>
<dbReference type="STRING" id="1353952.A0A165DQ87"/>
<dbReference type="Proteomes" id="UP000076842">
    <property type="component" value="Unassembled WGS sequence"/>
</dbReference>
<proteinExistence type="inferred from homology"/>
<dbReference type="GO" id="GO:0032456">
    <property type="term" value="P:endocytic recycling"/>
    <property type="evidence" value="ECO:0007669"/>
    <property type="project" value="TreeGrafter"/>
</dbReference>
<comment type="similarity">
    <text evidence="2">Belongs to the VPS52 family.</text>
</comment>
<protein>
    <submittedName>
        <fullName evidence="8">Vacuolar sorting protein</fullName>
    </submittedName>
</protein>